<evidence type="ECO:0000313" key="3">
    <source>
        <dbReference type="EMBL" id="MDT0322669.1"/>
    </source>
</evidence>
<evidence type="ECO:0000259" key="2">
    <source>
        <dbReference type="PROSITE" id="PS51708"/>
    </source>
</evidence>
<name>A0ABU2LYK5_9ACTN</name>
<dbReference type="EMBL" id="JAVREM010000069">
    <property type="protein sequence ID" value="MDT0322669.1"/>
    <property type="molecule type" value="Genomic_DNA"/>
</dbReference>
<dbReference type="InterPro" id="IPR038186">
    <property type="entry name" value="CHAD_dom_sf"/>
</dbReference>
<dbReference type="SUPFAM" id="SSF55154">
    <property type="entry name" value="CYTH-like phosphatases"/>
    <property type="match status" value="1"/>
</dbReference>
<dbReference type="PANTHER" id="PTHR39339">
    <property type="entry name" value="SLR1444 PROTEIN"/>
    <property type="match status" value="1"/>
</dbReference>
<dbReference type="Pfam" id="PF01928">
    <property type="entry name" value="CYTH"/>
    <property type="match status" value="1"/>
</dbReference>
<feature type="domain" description="CYTH" evidence="1">
    <location>
        <begin position="2"/>
        <end position="200"/>
    </location>
</feature>
<proteinExistence type="predicted"/>
<comment type="caution">
    <text evidence="3">The sequence shown here is derived from an EMBL/GenBank/DDBJ whole genome shotgun (WGS) entry which is preliminary data.</text>
</comment>
<dbReference type="Proteomes" id="UP001183420">
    <property type="component" value="Unassembled WGS sequence"/>
</dbReference>
<dbReference type="SMART" id="SM00880">
    <property type="entry name" value="CHAD"/>
    <property type="match status" value="1"/>
</dbReference>
<dbReference type="CDD" id="cd07374">
    <property type="entry name" value="CYTH-like_Pase"/>
    <property type="match status" value="1"/>
</dbReference>
<dbReference type="InterPro" id="IPR023577">
    <property type="entry name" value="CYTH_domain"/>
</dbReference>
<dbReference type="RefSeq" id="WP_311603401.1">
    <property type="nucleotide sequence ID" value="NZ_JAVREM010000069.1"/>
</dbReference>
<evidence type="ECO:0000313" key="4">
    <source>
        <dbReference type="Proteomes" id="UP001183420"/>
    </source>
</evidence>
<dbReference type="PROSITE" id="PS51707">
    <property type="entry name" value="CYTH"/>
    <property type="match status" value="1"/>
</dbReference>
<dbReference type="InterPro" id="IPR007899">
    <property type="entry name" value="CHAD_dom"/>
</dbReference>
<dbReference type="PANTHER" id="PTHR39339:SF1">
    <property type="entry name" value="CHAD DOMAIN-CONTAINING PROTEIN"/>
    <property type="match status" value="1"/>
</dbReference>
<feature type="domain" description="CHAD" evidence="2">
    <location>
        <begin position="215"/>
        <end position="498"/>
    </location>
</feature>
<evidence type="ECO:0000259" key="1">
    <source>
        <dbReference type="PROSITE" id="PS51707"/>
    </source>
</evidence>
<dbReference type="InterPro" id="IPR033469">
    <property type="entry name" value="CYTH-like_dom_sf"/>
</dbReference>
<dbReference type="Pfam" id="PF05235">
    <property type="entry name" value="CHAD"/>
    <property type="match status" value="1"/>
</dbReference>
<dbReference type="PROSITE" id="PS51708">
    <property type="entry name" value="CHAD"/>
    <property type="match status" value="1"/>
</dbReference>
<gene>
    <name evidence="3" type="ORF">RNC47_30590</name>
</gene>
<dbReference type="Gene3D" id="2.40.320.10">
    <property type="entry name" value="Hypothetical Protein Pfu-838710-001"/>
    <property type="match status" value="1"/>
</dbReference>
<keyword evidence="4" id="KW-1185">Reference proteome</keyword>
<dbReference type="SMART" id="SM01118">
    <property type="entry name" value="CYTH"/>
    <property type="match status" value="1"/>
</dbReference>
<organism evidence="3 4">
    <name type="scientific">Streptomyces millisiae</name>
    <dbReference type="NCBI Taxonomy" id="3075542"/>
    <lineage>
        <taxon>Bacteria</taxon>
        <taxon>Bacillati</taxon>
        <taxon>Actinomycetota</taxon>
        <taxon>Actinomycetes</taxon>
        <taxon>Kitasatosporales</taxon>
        <taxon>Streptomycetaceae</taxon>
        <taxon>Streptomyces</taxon>
    </lineage>
</organism>
<accession>A0ABU2LYK5</accession>
<protein>
    <submittedName>
        <fullName evidence="3">CYTH and CHAD domain-containing protein</fullName>
    </submittedName>
</protein>
<reference evidence="4" key="1">
    <citation type="submission" date="2023-07" db="EMBL/GenBank/DDBJ databases">
        <title>30 novel species of actinomycetes from the DSMZ collection.</title>
        <authorList>
            <person name="Nouioui I."/>
        </authorList>
    </citation>
    <scope>NUCLEOTIDE SEQUENCE [LARGE SCALE GENOMIC DNA]</scope>
    <source>
        <strain evidence="4">DSM 44918</strain>
    </source>
</reference>
<sequence length="498" mass="54210">MALEHERKYEFAGPLPTLAGAGPVATERALPVRHLVARYYDTEDGRLAAAGITLRRRTGGEDAGWHLKLPVGDGVREEIHAPLTDRDEGPPSELTALVRSRLRHATPRPVIDLITERRPTLLAGVGGAPLAEAVLDRVTASRDGRITHWSEVEVELAPAQNAAAPEVGDAVLDAVEQRLTAVGARRSDAPSKLVRALAETGGAPTPPPAPPRWPADSAAAHVLDYARRQVDAILTLDPAVRRDLPDAVHRMRVASRRLRALLRSARAVLDQDVTDHLAAELRHLGAELGVDRDREVLTERLTTRLDELPEELRVGPVAERLAAWDRERRAESRALVVRLLDSPRHLDLLDALHRLLADPPLRPRAAERPARKVLAKAMRRDRDRLARRLRAAYATPAGPDHDAALHAARKAAKRARYAAEAAVPAVGKPARRQAKRCKALQRALGDHQDSVVARAALRELADLAQEAGEPSFSYGVLHEREAAVAADRARAAAKLPVG</sequence>
<dbReference type="Gene3D" id="1.40.20.10">
    <property type="entry name" value="CHAD domain"/>
    <property type="match status" value="1"/>
</dbReference>